<accession>A0ABX0L4N3</accession>
<evidence type="ECO:0000313" key="1">
    <source>
        <dbReference type="EMBL" id="NHR04439.1"/>
    </source>
</evidence>
<dbReference type="RefSeq" id="WP_166450956.1">
    <property type="nucleotide sequence ID" value="NZ_JAAOMA010000004.1"/>
</dbReference>
<reference evidence="1 2" key="1">
    <citation type="submission" date="2020-03" db="EMBL/GenBank/DDBJ databases">
        <title>Draft genome sequence of environmentally isolated cultures.</title>
        <authorList>
            <person name="Wilson H.S."/>
            <person name="De Leon M.E."/>
        </authorList>
    </citation>
    <scope>NUCLEOTIDE SEQUENCE [LARGE SCALE GENOMIC DNA]</scope>
    <source>
        <strain evidence="1 2">HSC-31F16</strain>
    </source>
</reference>
<sequence>MPNTHYPIWFVTVNLEEQVHVQALGFTKQIYLFACSQDAHGAAVVSTRWAESQGMKPFHVDVKDCLLAVSQDVSTYTFPEQIINLPSEVLFAEFDRRKYPESLRVPARVVMI</sequence>
<protein>
    <submittedName>
        <fullName evidence="1">Uncharacterized protein</fullName>
    </submittedName>
</protein>
<gene>
    <name evidence="1" type="ORF">HA052_04440</name>
</gene>
<keyword evidence="2" id="KW-1185">Reference proteome</keyword>
<proteinExistence type="predicted"/>
<evidence type="ECO:0000313" key="2">
    <source>
        <dbReference type="Proteomes" id="UP001515641"/>
    </source>
</evidence>
<name>A0ABX0L4N3_9NEIS</name>
<dbReference type="Proteomes" id="UP001515641">
    <property type="component" value="Unassembled WGS sequence"/>
</dbReference>
<organism evidence="1 2">
    <name type="scientific">Chromobacterium fluminis</name>
    <dbReference type="NCBI Taxonomy" id="3044269"/>
    <lineage>
        <taxon>Bacteria</taxon>
        <taxon>Pseudomonadati</taxon>
        <taxon>Pseudomonadota</taxon>
        <taxon>Betaproteobacteria</taxon>
        <taxon>Neisseriales</taxon>
        <taxon>Chromobacteriaceae</taxon>
        <taxon>Chromobacterium</taxon>
    </lineage>
</organism>
<comment type="caution">
    <text evidence="1">The sequence shown here is derived from an EMBL/GenBank/DDBJ whole genome shotgun (WGS) entry which is preliminary data.</text>
</comment>
<dbReference type="EMBL" id="JAAOMA010000004">
    <property type="protein sequence ID" value="NHR04439.1"/>
    <property type="molecule type" value="Genomic_DNA"/>
</dbReference>